<dbReference type="InterPro" id="IPR036097">
    <property type="entry name" value="HisK_dim/P_sf"/>
</dbReference>
<keyword evidence="7 13" id="KW-0812">Transmembrane</keyword>
<feature type="transmembrane region" description="Helical" evidence="13">
    <location>
        <begin position="6"/>
        <end position="30"/>
    </location>
</feature>
<dbReference type="Gene3D" id="3.30.565.10">
    <property type="entry name" value="Histidine kinase-like ATPase, C-terminal domain"/>
    <property type="match status" value="1"/>
</dbReference>
<keyword evidence="10" id="KW-0067">ATP-binding</keyword>
<feature type="transmembrane region" description="Helical" evidence="13">
    <location>
        <begin position="292"/>
        <end position="315"/>
    </location>
</feature>
<dbReference type="PANTHER" id="PTHR43065:SF46">
    <property type="entry name" value="C4-DICARBOXYLATE TRANSPORT SENSOR PROTEIN DCTB"/>
    <property type="match status" value="1"/>
</dbReference>
<keyword evidence="9 15" id="KW-0418">Kinase</keyword>
<dbReference type="PROSITE" id="PS50109">
    <property type="entry name" value="HIS_KIN"/>
    <property type="match status" value="1"/>
</dbReference>
<evidence type="ECO:0000256" key="1">
    <source>
        <dbReference type="ARBA" id="ARBA00000085"/>
    </source>
</evidence>
<organism evidence="15 16">
    <name type="scientific">Arcobacter venerupis</name>
    <dbReference type="NCBI Taxonomy" id="1054033"/>
    <lineage>
        <taxon>Bacteria</taxon>
        <taxon>Pseudomonadati</taxon>
        <taxon>Campylobacterota</taxon>
        <taxon>Epsilonproteobacteria</taxon>
        <taxon>Campylobacterales</taxon>
        <taxon>Arcobacteraceae</taxon>
        <taxon>Arcobacter</taxon>
    </lineage>
</organism>
<evidence type="ECO:0000256" key="10">
    <source>
        <dbReference type="ARBA" id="ARBA00022840"/>
    </source>
</evidence>
<dbReference type="GO" id="GO:0000155">
    <property type="term" value="F:phosphorelay sensor kinase activity"/>
    <property type="evidence" value="ECO:0007669"/>
    <property type="project" value="InterPro"/>
</dbReference>
<protein>
    <recommendedName>
        <fullName evidence="3">histidine kinase</fullName>
        <ecNumber evidence="3">2.7.13.3</ecNumber>
    </recommendedName>
</protein>
<proteinExistence type="predicted"/>
<name>A0AAE7E3R4_9BACT</name>
<evidence type="ECO:0000256" key="4">
    <source>
        <dbReference type="ARBA" id="ARBA00022475"/>
    </source>
</evidence>
<dbReference type="PANTHER" id="PTHR43065">
    <property type="entry name" value="SENSOR HISTIDINE KINASE"/>
    <property type="match status" value="1"/>
</dbReference>
<accession>A0AAE7E3R4</accession>
<dbReference type="SUPFAM" id="SSF103190">
    <property type="entry name" value="Sensory domain-like"/>
    <property type="match status" value="1"/>
</dbReference>
<keyword evidence="5" id="KW-0597">Phosphoprotein</keyword>
<reference evidence="15 16" key="1">
    <citation type="submission" date="2020-05" db="EMBL/GenBank/DDBJ databases">
        <title>Complete genome sequencing of Campylobacter and Arcobacter type strains.</title>
        <authorList>
            <person name="Miller W.G."/>
            <person name="Yee E."/>
        </authorList>
    </citation>
    <scope>NUCLEOTIDE SEQUENCE [LARGE SCALE GENOMIC DNA]</scope>
    <source>
        <strain evidence="15 16">LMG 26156</strain>
    </source>
</reference>
<evidence type="ECO:0000256" key="13">
    <source>
        <dbReference type="SAM" id="Phobius"/>
    </source>
</evidence>
<evidence type="ECO:0000256" key="12">
    <source>
        <dbReference type="ARBA" id="ARBA00023012"/>
    </source>
</evidence>
<evidence type="ECO:0000256" key="2">
    <source>
        <dbReference type="ARBA" id="ARBA00004651"/>
    </source>
</evidence>
<sequence length="581" mass="67783">MKKNKYILFIMALSVLTLLISIFMGIYFILEKENQLFEKKYSNLSNNLKEKVYALINTKRNATLAMAITLAENPRIKEALLNRDKYDLVELSDKLKEYTDFKNVWFHLVDKDGISIYRSWTQDKFDKIKNIRMDLQILYKNPHIESTISIGKYDITFKSIVPIYHNKQFLGILEIITHFNSITKSLEDSDNLESFIVVQKEFTDQLKENNFSKVFLQNLYVANISADKETLKYLEKQDLETIFDSKEYLIKDGNFIINVPISQSSKKLANFLIVKKLNTIDISEIELFKIHAFWYLTFFVVLLCTTIFLIGYFLYSKKLKELNIFLEKTVSDEISKNDEKNLALFQQNKMAAMGEMIGNIAHQWRQPLSVITTIASSLKLKKEYGVLDDKENEESLVHIIDTATYLSNTIDDFRYYFSPNNEKNLFNTKVFSTRCINMVSIDSFNKHIEIIKNIEELSVYTFENELSQVVINILNNAKDELCKVENEKERLIFIDMYKEDKSLIIKIKDSAGGIKDEIIDRIFEPYFTTKHKSKGTGIGLYMSQEIIVKHINGTIEVSNEKYTYNDKELKGALFKITVPID</sequence>
<dbReference type="GO" id="GO:0005886">
    <property type="term" value="C:plasma membrane"/>
    <property type="evidence" value="ECO:0007669"/>
    <property type="project" value="UniProtKB-SubCell"/>
</dbReference>
<dbReference type="SMART" id="SM00387">
    <property type="entry name" value="HATPase_c"/>
    <property type="match status" value="1"/>
</dbReference>
<evidence type="ECO:0000313" key="15">
    <source>
        <dbReference type="EMBL" id="QKF65906.1"/>
    </source>
</evidence>
<keyword evidence="11 13" id="KW-1133">Transmembrane helix</keyword>
<dbReference type="AlphaFoldDB" id="A0AAE7E3R4"/>
<dbReference type="InterPro" id="IPR029151">
    <property type="entry name" value="Sensor-like_sf"/>
</dbReference>
<keyword evidence="6" id="KW-0808">Transferase</keyword>
<dbReference type="Pfam" id="PF14827">
    <property type="entry name" value="dCache_3"/>
    <property type="match status" value="1"/>
</dbReference>
<dbReference type="SMART" id="SM00388">
    <property type="entry name" value="HisKA"/>
    <property type="match status" value="1"/>
</dbReference>
<evidence type="ECO:0000256" key="11">
    <source>
        <dbReference type="ARBA" id="ARBA00022989"/>
    </source>
</evidence>
<dbReference type="Gene3D" id="3.30.450.20">
    <property type="entry name" value="PAS domain"/>
    <property type="match status" value="1"/>
</dbReference>
<evidence type="ECO:0000256" key="5">
    <source>
        <dbReference type="ARBA" id="ARBA00022553"/>
    </source>
</evidence>
<dbReference type="Proteomes" id="UP000503482">
    <property type="component" value="Chromosome"/>
</dbReference>
<feature type="domain" description="Histidine kinase" evidence="14">
    <location>
        <begin position="359"/>
        <end position="581"/>
    </location>
</feature>
<dbReference type="KEGG" id="avp:AVENP_0332"/>
<dbReference type="GO" id="GO:0005524">
    <property type="term" value="F:ATP binding"/>
    <property type="evidence" value="ECO:0007669"/>
    <property type="project" value="UniProtKB-KW"/>
</dbReference>
<dbReference type="SUPFAM" id="SSF47384">
    <property type="entry name" value="Homodimeric domain of signal transducing histidine kinase"/>
    <property type="match status" value="1"/>
</dbReference>
<dbReference type="InterPro" id="IPR003661">
    <property type="entry name" value="HisK_dim/P_dom"/>
</dbReference>
<dbReference type="InterPro" id="IPR003594">
    <property type="entry name" value="HATPase_dom"/>
</dbReference>
<keyword evidence="13" id="KW-0472">Membrane</keyword>
<evidence type="ECO:0000259" key="14">
    <source>
        <dbReference type="PROSITE" id="PS50109"/>
    </source>
</evidence>
<evidence type="ECO:0000256" key="3">
    <source>
        <dbReference type="ARBA" id="ARBA00012438"/>
    </source>
</evidence>
<dbReference type="Gene3D" id="1.10.287.130">
    <property type="match status" value="1"/>
</dbReference>
<dbReference type="RefSeq" id="WP_128359193.1">
    <property type="nucleotide sequence ID" value="NZ_CP053840.1"/>
</dbReference>
<evidence type="ECO:0000256" key="9">
    <source>
        <dbReference type="ARBA" id="ARBA00022777"/>
    </source>
</evidence>
<gene>
    <name evidence="15" type="ORF">AVENP_0332</name>
</gene>
<dbReference type="PRINTS" id="PR00344">
    <property type="entry name" value="BCTRLSENSOR"/>
</dbReference>
<keyword evidence="12" id="KW-0902">Two-component regulatory system</keyword>
<evidence type="ECO:0000313" key="16">
    <source>
        <dbReference type="Proteomes" id="UP000503482"/>
    </source>
</evidence>
<dbReference type="EMBL" id="CP053840">
    <property type="protein sequence ID" value="QKF65906.1"/>
    <property type="molecule type" value="Genomic_DNA"/>
</dbReference>
<dbReference type="Pfam" id="PF02518">
    <property type="entry name" value="HATPase_c"/>
    <property type="match status" value="1"/>
</dbReference>
<dbReference type="InterPro" id="IPR036890">
    <property type="entry name" value="HATPase_C_sf"/>
</dbReference>
<comment type="subcellular location">
    <subcellularLocation>
        <location evidence="2">Cell membrane</location>
        <topology evidence="2">Multi-pass membrane protein</topology>
    </subcellularLocation>
</comment>
<dbReference type="CDD" id="cd00082">
    <property type="entry name" value="HisKA"/>
    <property type="match status" value="1"/>
</dbReference>
<dbReference type="InterPro" id="IPR029150">
    <property type="entry name" value="dCache_3"/>
</dbReference>
<comment type="catalytic activity">
    <reaction evidence="1">
        <text>ATP + protein L-histidine = ADP + protein N-phospho-L-histidine.</text>
        <dbReference type="EC" id="2.7.13.3"/>
    </reaction>
</comment>
<evidence type="ECO:0000256" key="8">
    <source>
        <dbReference type="ARBA" id="ARBA00022741"/>
    </source>
</evidence>
<dbReference type="InterPro" id="IPR005467">
    <property type="entry name" value="His_kinase_dom"/>
</dbReference>
<dbReference type="Pfam" id="PF00512">
    <property type="entry name" value="HisKA"/>
    <property type="match status" value="1"/>
</dbReference>
<evidence type="ECO:0000256" key="7">
    <source>
        <dbReference type="ARBA" id="ARBA00022692"/>
    </source>
</evidence>
<dbReference type="EC" id="2.7.13.3" evidence="3"/>
<keyword evidence="4" id="KW-1003">Cell membrane</keyword>
<evidence type="ECO:0000256" key="6">
    <source>
        <dbReference type="ARBA" id="ARBA00022679"/>
    </source>
</evidence>
<keyword evidence="16" id="KW-1185">Reference proteome</keyword>
<keyword evidence="8" id="KW-0547">Nucleotide-binding</keyword>
<dbReference type="InterPro" id="IPR004358">
    <property type="entry name" value="Sig_transdc_His_kin-like_C"/>
</dbReference>
<dbReference type="SUPFAM" id="SSF55874">
    <property type="entry name" value="ATPase domain of HSP90 chaperone/DNA topoisomerase II/histidine kinase"/>
    <property type="match status" value="1"/>
</dbReference>